<dbReference type="EMBL" id="CP024793">
    <property type="protein sequence ID" value="AUB44122.1"/>
    <property type="molecule type" value="Genomic_DNA"/>
</dbReference>
<organism evidence="1 2">
    <name type="scientific">Nostoc flagelliforme CCNUN1</name>
    <dbReference type="NCBI Taxonomy" id="2038116"/>
    <lineage>
        <taxon>Bacteria</taxon>
        <taxon>Bacillati</taxon>
        <taxon>Cyanobacteriota</taxon>
        <taxon>Cyanophyceae</taxon>
        <taxon>Nostocales</taxon>
        <taxon>Nostocaceae</taxon>
        <taxon>Nostoc</taxon>
    </lineage>
</organism>
<sequence length="53" mass="5780">MIYATLTPYFQFSSSHAEPSRPIPTDAYPAATTDANGRLASTPNAIAFFMQQL</sequence>
<gene>
    <name evidence="1" type="ORF">COO91_10340</name>
</gene>
<proteinExistence type="predicted"/>
<evidence type="ECO:0000313" key="2">
    <source>
        <dbReference type="Proteomes" id="UP000232003"/>
    </source>
</evidence>
<keyword evidence="1" id="KW-0614">Plasmid</keyword>
<reference evidence="1 2" key="1">
    <citation type="submission" date="2017-11" db="EMBL/GenBank/DDBJ databases">
        <title>Complete genome of a free-living desiccation-tolerant cyanobacterium and its photosynthetic adaptation to extreme terrestrial habitat.</title>
        <authorList>
            <person name="Shang J."/>
        </authorList>
    </citation>
    <scope>NUCLEOTIDE SEQUENCE [LARGE SCALE GENOMIC DNA]</scope>
    <source>
        <strain evidence="1 2">CCNUN1</strain>
        <plasmid evidence="2">pnfsy08</plasmid>
    </source>
</reference>
<dbReference type="Proteomes" id="UP000232003">
    <property type="component" value="Plasmid pNFSY08"/>
</dbReference>
<accession>A0A2K8T8X4</accession>
<dbReference type="KEGG" id="nfl:COO91_10340"/>
<keyword evidence="2" id="KW-1185">Reference proteome</keyword>
<evidence type="ECO:0000313" key="1">
    <source>
        <dbReference type="EMBL" id="AUB44122.1"/>
    </source>
</evidence>
<protein>
    <submittedName>
        <fullName evidence="1">Uncharacterized protein</fullName>
    </submittedName>
</protein>
<dbReference type="RefSeq" id="WP_157816964.1">
    <property type="nucleotide sequence ID" value="NZ_CAWNNC010000009.1"/>
</dbReference>
<name>A0A2K8T8X4_9NOSO</name>
<geneLocation type="plasmid" evidence="2">
    <name>pnfsy08</name>
</geneLocation>
<dbReference type="AlphaFoldDB" id="A0A2K8T8X4"/>